<sequence length="452" mass="50600">MTFTVWNSPEEIQRDIRVFFKICLVFLGIYGWEFLTSLSADFEILFGQRKFRPAQLVYFACRYSILGFLIGVNIAMEETNMIDCEALYRFNNLALGCTLGTASLLLMMRSLVVWAFDKRVMIPLLILSLAHWGIIFRDILGTHASWNVDAGTCAVDAMFHYWMAIEFIFTMALDFVILCVTVVGILVRLPMKSSVRDLILHDGLVYFFCAFFANLIPSILMLCHLNPVMDFMATPIAATITAIAATRSVRRLTGLMVTPPPSQNSKRDTSLQTPSHPPTYRNQPKDGYISTDTSSLSLTKENFPAHPCKARLSSSRNEKTDINQDINVTGECFEPRLSSKGVEHPDQIIELHWDDGGERSGDSLFVPSQVDDDRVSPQIPLKVSPPNAEDGIDRYRAPRVLTSHSGTPSSLDCMQLGPSDLELKHSHDISAIALLSDQNTLRKIDQSSHSIV</sequence>
<dbReference type="Proteomes" id="UP000886523">
    <property type="component" value="Unassembled WGS sequence"/>
</dbReference>
<evidence type="ECO:0000256" key="1">
    <source>
        <dbReference type="SAM" id="MobiDB-lite"/>
    </source>
</evidence>
<feature type="region of interest" description="Disordered" evidence="1">
    <location>
        <begin position="369"/>
        <end position="392"/>
    </location>
</feature>
<feature type="transmembrane region" description="Helical" evidence="2">
    <location>
        <begin position="16"/>
        <end position="35"/>
    </location>
</feature>
<accession>A0A9P6AUH4</accession>
<organism evidence="3 4">
    <name type="scientific">Hydnum rufescens UP504</name>
    <dbReference type="NCBI Taxonomy" id="1448309"/>
    <lineage>
        <taxon>Eukaryota</taxon>
        <taxon>Fungi</taxon>
        <taxon>Dikarya</taxon>
        <taxon>Basidiomycota</taxon>
        <taxon>Agaricomycotina</taxon>
        <taxon>Agaricomycetes</taxon>
        <taxon>Cantharellales</taxon>
        <taxon>Hydnaceae</taxon>
        <taxon>Hydnum</taxon>
    </lineage>
</organism>
<gene>
    <name evidence="3" type="ORF">BS47DRAFT_1318435</name>
</gene>
<feature type="transmembrane region" description="Helical" evidence="2">
    <location>
        <begin position="160"/>
        <end position="187"/>
    </location>
</feature>
<feature type="region of interest" description="Disordered" evidence="1">
    <location>
        <begin position="255"/>
        <end position="288"/>
    </location>
</feature>
<keyword evidence="4" id="KW-1185">Reference proteome</keyword>
<feature type="transmembrane region" description="Helical" evidence="2">
    <location>
        <begin position="199"/>
        <end position="222"/>
    </location>
</feature>
<reference evidence="3" key="1">
    <citation type="journal article" date="2020" name="Nat. Commun.">
        <title>Large-scale genome sequencing of mycorrhizal fungi provides insights into the early evolution of symbiotic traits.</title>
        <authorList>
            <person name="Miyauchi S."/>
            <person name="Kiss E."/>
            <person name="Kuo A."/>
            <person name="Drula E."/>
            <person name="Kohler A."/>
            <person name="Sanchez-Garcia M."/>
            <person name="Morin E."/>
            <person name="Andreopoulos B."/>
            <person name="Barry K.W."/>
            <person name="Bonito G."/>
            <person name="Buee M."/>
            <person name="Carver A."/>
            <person name="Chen C."/>
            <person name="Cichocki N."/>
            <person name="Clum A."/>
            <person name="Culley D."/>
            <person name="Crous P.W."/>
            <person name="Fauchery L."/>
            <person name="Girlanda M."/>
            <person name="Hayes R.D."/>
            <person name="Keri Z."/>
            <person name="LaButti K."/>
            <person name="Lipzen A."/>
            <person name="Lombard V."/>
            <person name="Magnuson J."/>
            <person name="Maillard F."/>
            <person name="Murat C."/>
            <person name="Nolan M."/>
            <person name="Ohm R.A."/>
            <person name="Pangilinan J."/>
            <person name="Pereira M.F."/>
            <person name="Perotto S."/>
            <person name="Peter M."/>
            <person name="Pfister S."/>
            <person name="Riley R."/>
            <person name="Sitrit Y."/>
            <person name="Stielow J.B."/>
            <person name="Szollosi G."/>
            <person name="Zifcakova L."/>
            <person name="Stursova M."/>
            <person name="Spatafora J.W."/>
            <person name="Tedersoo L."/>
            <person name="Vaario L.M."/>
            <person name="Yamada A."/>
            <person name="Yan M."/>
            <person name="Wang P."/>
            <person name="Xu J."/>
            <person name="Bruns T."/>
            <person name="Baldrian P."/>
            <person name="Vilgalys R."/>
            <person name="Dunand C."/>
            <person name="Henrissat B."/>
            <person name="Grigoriev I.V."/>
            <person name="Hibbett D."/>
            <person name="Nagy L.G."/>
            <person name="Martin F.M."/>
        </authorList>
    </citation>
    <scope>NUCLEOTIDE SEQUENCE</scope>
    <source>
        <strain evidence="3">UP504</strain>
    </source>
</reference>
<name>A0A9P6AUH4_9AGAM</name>
<evidence type="ECO:0000256" key="2">
    <source>
        <dbReference type="SAM" id="Phobius"/>
    </source>
</evidence>
<proteinExistence type="predicted"/>
<feature type="transmembrane region" description="Helical" evidence="2">
    <location>
        <begin position="88"/>
        <end position="108"/>
    </location>
</feature>
<dbReference type="AlphaFoldDB" id="A0A9P6AUH4"/>
<dbReference type="EMBL" id="MU128990">
    <property type="protein sequence ID" value="KAF9512156.1"/>
    <property type="molecule type" value="Genomic_DNA"/>
</dbReference>
<keyword evidence="2" id="KW-0812">Transmembrane</keyword>
<feature type="transmembrane region" description="Helical" evidence="2">
    <location>
        <begin position="120"/>
        <end position="140"/>
    </location>
</feature>
<keyword evidence="2" id="KW-0472">Membrane</keyword>
<comment type="caution">
    <text evidence="3">The sequence shown here is derived from an EMBL/GenBank/DDBJ whole genome shotgun (WGS) entry which is preliminary data.</text>
</comment>
<evidence type="ECO:0000313" key="3">
    <source>
        <dbReference type="EMBL" id="KAF9512156.1"/>
    </source>
</evidence>
<dbReference type="OrthoDB" id="3197626at2759"/>
<protein>
    <submittedName>
        <fullName evidence="3">Uncharacterized protein</fullName>
    </submittedName>
</protein>
<keyword evidence="2" id="KW-1133">Transmembrane helix</keyword>
<evidence type="ECO:0000313" key="4">
    <source>
        <dbReference type="Proteomes" id="UP000886523"/>
    </source>
</evidence>
<feature type="transmembrane region" description="Helical" evidence="2">
    <location>
        <begin position="56"/>
        <end position="76"/>
    </location>
</feature>